<evidence type="ECO:0000256" key="1">
    <source>
        <dbReference type="SAM" id="Phobius"/>
    </source>
</evidence>
<organism evidence="2 3">
    <name type="scientific">Lapidilactobacillus mulanensis</name>
    <dbReference type="NCBI Taxonomy" id="2485999"/>
    <lineage>
        <taxon>Bacteria</taxon>
        <taxon>Bacillati</taxon>
        <taxon>Bacillota</taxon>
        <taxon>Bacilli</taxon>
        <taxon>Lactobacillales</taxon>
        <taxon>Lactobacillaceae</taxon>
        <taxon>Lapidilactobacillus</taxon>
    </lineage>
</organism>
<proteinExistence type="predicted"/>
<keyword evidence="1" id="KW-0812">Transmembrane</keyword>
<sequence length="257" mass="30074">MAILTNPFIDVVNAMNGFNIKYVDKPTPELRRIYQARRMSLEIILQRVIKQATALLAPDEKIINLLPMTNEDNSAAATDGVMGMYAPHTQAARNYIKSQDNLRGNRLMIFTNQRIIFFIVVEFIDDPSAYFSYRYEDLQHIKLKQHEMSVPKESGDSHVFTGREYSYWYTFDFETADGHIFTEILTRRNAWLVKKNLLEIPGMQHIDVSDKVVRHQLLNMLLGNVNMQLTIFQWQFWVMLVVVVLIVLFIYVLPYIF</sequence>
<name>A0ABW4DKV4_9LACO</name>
<protein>
    <submittedName>
        <fullName evidence="2">Uncharacterized protein</fullName>
    </submittedName>
</protein>
<dbReference type="RefSeq" id="WP_125578111.1">
    <property type="nucleotide sequence ID" value="NZ_JBHTOF010000011.1"/>
</dbReference>
<accession>A0ABW4DKV4</accession>
<feature type="transmembrane region" description="Helical" evidence="1">
    <location>
        <begin position="234"/>
        <end position="256"/>
    </location>
</feature>
<keyword evidence="1" id="KW-1133">Transmembrane helix</keyword>
<evidence type="ECO:0000313" key="2">
    <source>
        <dbReference type="EMBL" id="MFD1464622.1"/>
    </source>
</evidence>
<reference evidence="3" key="1">
    <citation type="journal article" date="2019" name="Int. J. Syst. Evol. Microbiol.">
        <title>The Global Catalogue of Microorganisms (GCM) 10K type strain sequencing project: providing services to taxonomists for standard genome sequencing and annotation.</title>
        <authorList>
            <consortium name="The Broad Institute Genomics Platform"/>
            <consortium name="The Broad Institute Genome Sequencing Center for Infectious Disease"/>
            <person name="Wu L."/>
            <person name="Ma J."/>
        </authorList>
    </citation>
    <scope>NUCLEOTIDE SEQUENCE [LARGE SCALE GENOMIC DNA]</scope>
    <source>
        <strain evidence="3">CCM 8951</strain>
    </source>
</reference>
<keyword evidence="3" id="KW-1185">Reference proteome</keyword>
<evidence type="ECO:0000313" key="3">
    <source>
        <dbReference type="Proteomes" id="UP001597244"/>
    </source>
</evidence>
<comment type="caution">
    <text evidence="2">The sequence shown here is derived from an EMBL/GenBank/DDBJ whole genome shotgun (WGS) entry which is preliminary data.</text>
</comment>
<gene>
    <name evidence="2" type="ORF">ACFQ4L_00755</name>
</gene>
<dbReference type="Proteomes" id="UP001597244">
    <property type="component" value="Unassembled WGS sequence"/>
</dbReference>
<keyword evidence="1" id="KW-0472">Membrane</keyword>
<dbReference type="EMBL" id="JBHTOF010000011">
    <property type="protein sequence ID" value="MFD1464622.1"/>
    <property type="molecule type" value="Genomic_DNA"/>
</dbReference>